<comment type="caution">
    <text evidence="2">The sequence shown here is derived from an EMBL/GenBank/DDBJ whole genome shotgun (WGS) entry which is preliminary data.</text>
</comment>
<protein>
    <recommendedName>
        <fullName evidence="4">Integral membrane protein</fullName>
    </recommendedName>
</protein>
<keyword evidence="1" id="KW-0812">Transmembrane</keyword>
<evidence type="ECO:0000313" key="3">
    <source>
        <dbReference type="Proteomes" id="UP000013167"/>
    </source>
</evidence>
<keyword evidence="3" id="KW-1185">Reference proteome</keyword>
<dbReference type="OrthoDB" id="3240366at2"/>
<dbReference type="RefSeq" id="WP_010849761.1">
    <property type="nucleotide sequence ID" value="NZ_HF570956.1"/>
</dbReference>
<feature type="transmembrane region" description="Helical" evidence="1">
    <location>
        <begin position="146"/>
        <end position="168"/>
    </location>
</feature>
<evidence type="ECO:0000313" key="2">
    <source>
        <dbReference type="EMBL" id="CCH69885.1"/>
    </source>
</evidence>
<proteinExistence type="predicted"/>
<feature type="transmembrane region" description="Helical" evidence="1">
    <location>
        <begin position="173"/>
        <end position="189"/>
    </location>
</feature>
<sequence>MNANDKPVVDPAADGSDAGFDPAEALRVMQDQDAKVDQQFGNPDRKMYLVWGLAYLIGYLPLALSRGADPIVEIPIGIALAIFGLCIAAGIVAAVVLGVRATRGTRGESSRRGMLYGFSWWFSFMCIAGLSIQIGRSGADPEIAGLIVNGASMALVAALLMAGGVIWLDVSQFVIGACVALITLIALVVGLPAYWWIMCLGAGGLLLLAALFHRPLRRILPDGALAQDAAP</sequence>
<accession>N0E2E0</accession>
<feature type="transmembrane region" description="Helical" evidence="1">
    <location>
        <begin position="76"/>
        <end position="101"/>
    </location>
</feature>
<name>N0E2E0_9MICO</name>
<feature type="transmembrane region" description="Helical" evidence="1">
    <location>
        <begin position="113"/>
        <end position="134"/>
    </location>
</feature>
<dbReference type="eggNOG" id="ENOG5031HG1">
    <property type="taxonomic scope" value="Bacteria"/>
</dbReference>
<dbReference type="HOGENOM" id="CLU_104650_0_0_11"/>
<evidence type="ECO:0000256" key="1">
    <source>
        <dbReference type="SAM" id="Phobius"/>
    </source>
</evidence>
<dbReference type="STRING" id="1193181.BN10_440003"/>
<organism evidence="2 3">
    <name type="scientific">Phycicoccus elongatus Lp2</name>
    <dbReference type="NCBI Taxonomy" id="1193181"/>
    <lineage>
        <taxon>Bacteria</taxon>
        <taxon>Bacillati</taxon>
        <taxon>Actinomycetota</taxon>
        <taxon>Actinomycetes</taxon>
        <taxon>Micrococcales</taxon>
        <taxon>Intrasporangiaceae</taxon>
        <taxon>Phycicoccus</taxon>
    </lineage>
</organism>
<keyword evidence="1" id="KW-1133">Transmembrane helix</keyword>
<evidence type="ECO:0008006" key="4">
    <source>
        <dbReference type="Google" id="ProtNLM"/>
    </source>
</evidence>
<dbReference type="AlphaFoldDB" id="N0E2E0"/>
<dbReference type="Proteomes" id="UP000013167">
    <property type="component" value="Unassembled WGS sequence"/>
</dbReference>
<reference evidence="2 3" key="1">
    <citation type="journal article" date="2013" name="ISME J.">
        <title>A metabolic model for members of the genus Tetrasphaera involved in enhanced biological phosphorus removal.</title>
        <authorList>
            <person name="Kristiansen R."/>
            <person name="Nguyen H.T.T."/>
            <person name="Saunders A.M."/>
            <person name="Nielsen J.L."/>
            <person name="Wimmer R."/>
            <person name="Le V.Q."/>
            <person name="McIlroy S.J."/>
            <person name="Petrovski S."/>
            <person name="Seviour R.J."/>
            <person name="Calteau A."/>
            <person name="Nielsen K.L."/>
            <person name="Nielsen P.H."/>
        </authorList>
    </citation>
    <scope>NUCLEOTIDE SEQUENCE [LARGE SCALE GENOMIC DNA]</scope>
    <source>
        <strain evidence="2 3">Lp2</strain>
    </source>
</reference>
<feature type="transmembrane region" description="Helical" evidence="1">
    <location>
        <begin position="195"/>
        <end position="212"/>
    </location>
</feature>
<gene>
    <name evidence="2" type="ORF">BN10_440003</name>
</gene>
<feature type="transmembrane region" description="Helical" evidence="1">
    <location>
        <begin position="48"/>
        <end position="64"/>
    </location>
</feature>
<dbReference type="EMBL" id="CAIZ01000113">
    <property type="protein sequence ID" value="CCH69885.1"/>
    <property type="molecule type" value="Genomic_DNA"/>
</dbReference>
<keyword evidence="1" id="KW-0472">Membrane</keyword>